<evidence type="ECO:0000313" key="2">
    <source>
        <dbReference type="Proteomes" id="UP000246464"/>
    </source>
</evidence>
<proteinExistence type="predicted"/>
<dbReference type="Proteomes" id="UP000246464">
    <property type="component" value="Chromosome 21"/>
</dbReference>
<dbReference type="AlphaFoldDB" id="A0A2U9CXW1"/>
<accession>A0A2U9CXW1</accession>
<organism evidence="1 2">
    <name type="scientific">Scophthalmus maximus</name>
    <name type="common">Turbot</name>
    <name type="synonym">Psetta maxima</name>
    <dbReference type="NCBI Taxonomy" id="52904"/>
    <lineage>
        <taxon>Eukaryota</taxon>
        <taxon>Metazoa</taxon>
        <taxon>Chordata</taxon>
        <taxon>Craniata</taxon>
        <taxon>Vertebrata</taxon>
        <taxon>Euteleostomi</taxon>
        <taxon>Actinopterygii</taxon>
        <taxon>Neopterygii</taxon>
        <taxon>Teleostei</taxon>
        <taxon>Neoteleostei</taxon>
        <taxon>Acanthomorphata</taxon>
        <taxon>Carangaria</taxon>
        <taxon>Pleuronectiformes</taxon>
        <taxon>Pleuronectoidei</taxon>
        <taxon>Scophthalmidae</taxon>
        <taxon>Scophthalmus</taxon>
    </lineage>
</organism>
<dbReference type="EMBL" id="CP026263">
    <property type="protein sequence ID" value="AWP20983.1"/>
    <property type="molecule type" value="Genomic_DNA"/>
</dbReference>
<protein>
    <submittedName>
        <fullName evidence="1">Uncharacterized protein</fullName>
    </submittedName>
</protein>
<keyword evidence="2" id="KW-1185">Reference proteome</keyword>
<evidence type="ECO:0000313" key="1">
    <source>
        <dbReference type="EMBL" id="AWP20983.1"/>
    </source>
</evidence>
<sequence>MLHDRVMMSCASDVRVPNDDPRGTGPEYVAFALNFHTLPGNRKLESAVRRHKVSPVGRSVGCGLQLQHQMPPGNYRKDTLGL</sequence>
<reference evidence="1 2" key="1">
    <citation type="submission" date="2017-12" db="EMBL/GenBank/DDBJ databases">
        <title>Integrating genomic resources of turbot (Scophthalmus maximus) in depth evaluation of genetic and physical mapping variation across individuals.</title>
        <authorList>
            <person name="Martinez P."/>
        </authorList>
    </citation>
    <scope>NUCLEOTIDE SEQUENCE [LARGE SCALE GENOMIC DNA]</scope>
</reference>
<gene>
    <name evidence="1" type="ORF">SMAX5B_001921</name>
</gene>
<name>A0A2U9CXW1_SCOMX</name>